<dbReference type="InterPro" id="IPR036724">
    <property type="entry name" value="Cobalamin-bd_sf"/>
</dbReference>
<name>A0ABP3KN15_9BACI</name>
<feature type="domain" description="VOC" evidence="8">
    <location>
        <begin position="142"/>
        <end position="270"/>
    </location>
</feature>
<protein>
    <recommendedName>
        <fullName evidence="11">Methylmalonyl-CoA epimerase</fullName>
    </recommendedName>
</protein>
<dbReference type="InterPro" id="IPR017515">
    <property type="entry name" value="MeMalonyl-CoA_epimerase"/>
</dbReference>
<comment type="cofactor">
    <cofactor evidence="1">
        <name>adenosylcob(III)alamin</name>
        <dbReference type="ChEBI" id="CHEBI:18408"/>
    </cofactor>
</comment>
<dbReference type="Proteomes" id="UP001500880">
    <property type="component" value="Unassembled WGS sequence"/>
</dbReference>
<dbReference type="SUPFAM" id="SSF54593">
    <property type="entry name" value="Glyoxalase/Bleomycin resistance protein/Dihydroxybiphenyl dioxygenase"/>
    <property type="match status" value="1"/>
</dbReference>
<dbReference type="InterPro" id="IPR029068">
    <property type="entry name" value="Glyas_Bleomycin-R_OHBP_Dase"/>
</dbReference>
<evidence type="ECO:0000256" key="1">
    <source>
        <dbReference type="ARBA" id="ARBA00001922"/>
    </source>
</evidence>
<evidence type="ECO:0000313" key="9">
    <source>
        <dbReference type="EMBL" id="GAA0481777.1"/>
    </source>
</evidence>
<feature type="domain" description="B12-binding" evidence="7">
    <location>
        <begin position="4"/>
        <end position="135"/>
    </location>
</feature>
<organism evidence="9 10">
    <name type="scientific">Salinibacillus aidingensis</name>
    <dbReference type="NCBI Taxonomy" id="237684"/>
    <lineage>
        <taxon>Bacteria</taxon>
        <taxon>Bacillati</taxon>
        <taxon>Bacillota</taxon>
        <taxon>Bacilli</taxon>
        <taxon>Bacillales</taxon>
        <taxon>Bacillaceae</taxon>
        <taxon>Salinibacillus</taxon>
    </lineage>
</organism>
<dbReference type="PANTHER" id="PTHR43048">
    <property type="entry name" value="METHYLMALONYL-COA EPIMERASE"/>
    <property type="match status" value="1"/>
</dbReference>
<dbReference type="Gene3D" id="3.10.180.10">
    <property type="entry name" value="2,3-Dihydroxybiphenyl 1,2-Dioxygenase, domain 1"/>
    <property type="match status" value="1"/>
</dbReference>
<evidence type="ECO:0000259" key="7">
    <source>
        <dbReference type="PROSITE" id="PS51332"/>
    </source>
</evidence>
<sequence length="274" mass="29892">MTKKIRALIAKPGLDGHDRGALIIAQVLRDHGMEVIYTGLRQSPAQIAQAAVQEDADVVGLSSLSGAHRSLFPKVVEQLKERQAEDIPVIGGGVIPAEDIPFLEEKGVQKVFTPGTPTEYIANYIKQLVTPQDMKGTEPPEKISHIGIAVKSLEKTMPFYDQVLGLKLHGVEKVPSEGVKVAFFKIGETSIELLEPLSDASPIHSFIEKKGEGIHHIALEVTDLSERLQHYRNQNIPLINEEPKKGANGAEIAFLHPKAANGVLYELCNHKGDS</sequence>
<dbReference type="InterPro" id="IPR018146">
    <property type="entry name" value="Glyoxalase_1_CS"/>
</dbReference>
<evidence type="ECO:0000256" key="4">
    <source>
        <dbReference type="ARBA" id="ARBA00022723"/>
    </source>
</evidence>
<proteinExistence type="inferred from homology"/>
<evidence type="ECO:0000256" key="6">
    <source>
        <dbReference type="ARBA" id="ARBA00023285"/>
    </source>
</evidence>
<dbReference type="PROSITE" id="PS51332">
    <property type="entry name" value="B12_BINDING"/>
    <property type="match status" value="1"/>
</dbReference>
<dbReference type="InterPro" id="IPR051785">
    <property type="entry name" value="MMCE/EMCE_epimerase"/>
</dbReference>
<evidence type="ECO:0000313" key="10">
    <source>
        <dbReference type="Proteomes" id="UP001500880"/>
    </source>
</evidence>
<dbReference type="Pfam" id="PF02310">
    <property type="entry name" value="B12-binding"/>
    <property type="match status" value="1"/>
</dbReference>
<dbReference type="SUPFAM" id="SSF52242">
    <property type="entry name" value="Cobalamin (vitamin B12)-binding domain"/>
    <property type="match status" value="1"/>
</dbReference>
<accession>A0ABP3KN15</accession>
<dbReference type="CDD" id="cd07249">
    <property type="entry name" value="MMCE"/>
    <property type="match status" value="1"/>
</dbReference>
<dbReference type="PROSITE" id="PS00934">
    <property type="entry name" value="GLYOXALASE_I_1"/>
    <property type="match status" value="1"/>
</dbReference>
<keyword evidence="6" id="KW-0170">Cobalt</keyword>
<keyword evidence="5" id="KW-0413">Isomerase</keyword>
<evidence type="ECO:0000256" key="5">
    <source>
        <dbReference type="ARBA" id="ARBA00023235"/>
    </source>
</evidence>
<comment type="caution">
    <text evidence="9">The sequence shown here is derived from an EMBL/GenBank/DDBJ whole genome shotgun (WGS) entry which is preliminary data.</text>
</comment>
<dbReference type="Pfam" id="PF13669">
    <property type="entry name" value="Glyoxalase_4"/>
    <property type="match status" value="1"/>
</dbReference>
<dbReference type="RefSeq" id="WP_343836793.1">
    <property type="nucleotide sequence ID" value="NZ_BAAADO010000001.1"/>
</dbReference>
<evidence type="ECO:0000259" key="8">
    <source>
        <dbReference type="PROSITE" id="PS51819"/>
    </source>
</evidence>
<evidence type="ECO:0000256" key="3">
    <source>
        <dbReference type="ARBA" id="ARBA00022628"/>
    </source>
</evidence>
<reference evidence="10" key="1">
    <citation type="journal article" date="2019" name="Int. J. Syst. Evol. Microbiol.">
        <title>The Global Catalogue of Microorganisms (GCM) 10K type strain sequencing project: providing services to taxonomists for standard genome sequencing and annotation.</title>
        <authorList>
            <consortium name="The Broad Institute Genomics Platform"/>
            <consortium name="The Broad Institute Genome Sequencing Center for Infectious Disease"/>
            <person name="Wu L."/>
            <person name="Ma J."/>
        </authorList>
    </citation>
    <scope>NUCLEOTIDE SEQUENCE [LARGE SCALE GENOMIC DNA]</scope>
    <source>
        <strain evidence="10">JCM 12389</strain>
    </source>
</reference>
<evidence type="ECO:0008006" key="11">
    <source>
        <dbReference type="Google" id="ProtNLM"/>
    </source>
</evidence>
<comment type="similarity">
    <text evidence="2">Belongs to the methylmalonyl-CoA epimerase family.</text>
</comment>
<keyword evidence="4" id="KW-0479">Metal-binding</keyword>
<dbReference type="CDD" id="cd02071">
    <property type="entry name" value="MM_CoA_mut_B12_BD"/>
    <property type="match status" value="1"/>
</dbReference>
<evidence type="ECO:0000256" key="2">
    <source>
        <dbReference type="ARBA" id="ARBA00009308"/>
    </source>
</evidence>
<dbReference type="Gene3D" id="3.40.50.280">
    <property type="entry name" value="Cobalamin-binding domain"/>
    <property type="match status" value="1"/>
</dbReference>
<dbReference type="InterPro" id="IPR006159">
    <property type="entry name" value="Acid_CoA_mut_C"/>
</dbReference>
<dbReference type="InterPro" id="IPR037523">
    <property type="entry name" value="VOC_core"/>
</dbReference>
<dbReference type="PROSITE" id="PS51819">
    <property type="entry name" value="VOC"/>
    <property type="match status" value="1"/>
</dbReference>
<keyword evidence="3" id="KW-0846">Cobalamin</keyword>
<dbReference type="NCBIfam" id="TIGR03081">
    <property type="entry name" value="metmalonyl_epim"/>
    <property type="match status" value="1"/>
</dbReference>
<dbReference type="InterPro" id="IPR006158">
    <property type="entry name" value="Cobalamin-bd"/>
</dbReference>
<keyword evidence="10" id="KW-1185">Reference proteome</keyword>
<dbReference type="NCBIfam" id="TIGR00640">
    <property type="entry name" value="acid_CoA_mut_C"/>
    <property type="match status" value="1"/>
</dbReference>
<gene>
    <name evidence="9" type="ORF">GCM10008986_03130</name>
</gene>
<dbReference type="PANTHER" id="PTHR43048:SF3">
    <property type="entry name" value="METHYLMALONYL-COA EPIMERASE, MITOCHONDRIAL"/>
    <property type="match status" value="1"/>
</dbReference>
<dbReference type="EMBL" id="BAAADO010000001">
    <property type="protein sequence ID" value="GAA0481777.1"/>
    <property type="molecule type" value="Genomic_DNA"/>
</dbReference>